<proteinExistence type="predicted"/>
<dbReference type="Proteomes" id="UP000703893">
    <property type="component" value="Unassembled WGS sequence"/>
</dbReference>
<sequence length="99" mass="9896">MAGAIPFVSGLSGGIGSLLDAVGKFVPAIGQIGQALTSFGKVVDVFKGLFAKGDTADQAAEDKKDKSGDFAGTVKTATDKVNAVGQGVTAFSQLASAFR</sequence>
<reference evidence="1 2" key="1">
    <citation type="submission" date="2019-03" db="EMBL/GenBank/DDBJ databases">
        <title>Lake Tanganyika Metagenome-Assembled Genomes (MAGs).</title>
        <authorList>
            <person name="Tran P."/>
        </authorList>
    </citation>
    <scope>NUCLEOTIDE SEQUENCE [LARGE SCALE GENOMIC DNA]</scope>
    <source>
        <strain evidence="1">K_DeepCast_65m_m2_236</strain>
    </source>
</reference>
<dbReference type="EMBL" id="VGJX01000003">
    <property type="protein sequence ID" value="MBM3273527.1"/>
    <property type="molecule type" value="Genomic_DNA"/>
</dbReference>
<dbReference type="AlphaFoldDB" id="A0A938BHL6"/>
<gene>
    <name evidence="1" type="ORF">FJZ00_00130</name>
</gene>
<evidence type="ECO:0000313" key="1">
    <source>
        <dbReference type="EMBL" id="MBM3273527.1"/>
    </source>
</evidence>
<name>A0A938BHL6_9BACT</name>
<evidence type="ECO:0000313" key="2">
    <source>
        <dbReference type="Proteomes" id="UP000703893"/>
    </source>
</evidence>
<accession>A0A938BHL6</accession>
<comment type="caution">
    <text evidence="1">The sequence shown here is derived from an EMBL/GenBank/DDBJ whole genome shotgun (WGS) entry which is preliminary data.</text>
</comment>
<organism evidence="1 2">
    <name type="scientific">Candidatus Tanganyikabacteria bacterium</name>
    <dbReference type="NCBI Taxonomy" id="2961651"/>
    <lineage>
        <taxon>Bacteria</taxon>
        <taxon>Bacillati</taxon>
        <taxon>Candidatus Sericytochromatia</taxon>
        <taxon>Candidatus Tanganyikabacteria</taxon>
    </lineage>
</organism>
<protein>
    <submittedName>
        <fullName evidence="1">Uncharacterized protein</fullName>
    </submittedName>
</protein>